<dbReference type="Gene3D" id="3.40.710.10">
    <property type="entry name" value="DD-peptidase/beta-lactamase superfamily"/>
    <property type="match status" value="1"/>
</dbReference>
<dbReference type="Pfam" id="PF00144">
    <property type="entry name" value="Beta-lactamase"/>
    <property type="match status" value="1"/>
</dbReference>
<keyword evidence="1" id="KW-0472">Membrane</keyword>
<name>A0ABV3TLU1_9RHOB</name>
<dbReference type="PANTHER" id="PTHR43283:SF14">
    <property type="entry name" value="BLL8153 PROTEIN"/>
    <property type="match status" value="1"/>
</dbReference>
<gene>
    <name evidence="3" type="ORF">AB4874_12820</name>
</gene>
<sequence>MRKFLRWTLRILAVLVIVVAGLAIWKRQEIARLWAVNHLFNADRITANFSNMPSLFRSRVLDRGAGPVVPLPKGAQITLPTGAQDWIDRRWVTGLVVLHNGQQVFEHYYRDTKPDDERISWSVAKSFLSATFGILHDNGTIPDLDAQVTQYAPALKGSAYDGASIRDVLTMSSGVAFNEDYLDYNSDINRMGRVLALGGSMNDFAAGLKMRAANPGARMHYVSIDTHVLGMVIAGATGADPAVAMDDLIIKPLGLEASPVMLTDGEGTSFVLGGLNLRTRDYARFGQLFLQNGQWQGRQIVPADWVKASTSLQAPGGAGYGYQWWVPTDTAQNGGDYFAHGIYGQYIYINPAHNAVIAVNSADRGFKEAGVDAENLAMLRRIAEAL</sequence>
<reference evidence="3 4" key="1">
    <citation type="journal article" date="2011" name="Int. J. Syst. Evol. Microbiol.">
        <title>Zhongshania antarctica gen. nov., sp. nov. and Zhongshania guokunii sp. nov., gammaproteobacteria respectively isolated from coastal attached (fast) ice and surface seawater of the Antarctic.</title>
        <authorList>
            <person name="Li H.J."/>
            <person name="Zhang X.Y."/>
            <person name="Chen C.X."/>
            <person name="Zhang Y.J."/>
            <person name="Gao Z.M."/>
            <person name="Yu Y."/>
            <person name="Chen X.L."/>
            <person name="Chen B."/>
            <person name="Zhang Y.Z."/>
        </authorList>
    </citation>
    <scope>NUCLEOTIDE SEQUENCE [LARGE SCALE GENOMIC DNA]</scope>
    <source>
        <strain evidence="3 4">15-R06ZXC-3</strain>
    </source>
</reference>
<dbReference type="InterPro" id="IPR050789">
    <property type="entry name" value="Diverse_Enzym_Activities"/>
</dbReference>
<evidence type="ECO:0000256" key="1">
    <source>
        <dbReference type="SAM" id="Phobius"/>
    </source>
</evidence>
<feature type="transmembrane region" description="Helical" evidence="1">
    <location>
        <begin position="7"/>
        <end position="25"/>
    </location>
</feature>
<keyword evidence="1" id="KW-1133">Transmembrane helix</keyword>
<evidence type="ECO:0000259" key="2">
    <source>
        <dbReference type="Pfam" id="PF00144"/>
    </source>
</evidence>
<feature type="domain" description="Beta-lactamase-related" evidence="2">
    <location>
        <begin position="95"/>
        <end position="375"/>
    </location>
</feature>
<dbReference type="EMBL" id="JBFRYC010000007">
    <property type="protein sequence ID" value="MEX1662523.1"/>
    <property type="molecule type" value="Genomic_DNA"/>
</dbReference>
<accession>A0ABV3TLU1</accession>
<keyword evidence="1" id="KW-0812">Transmembrane</keyword>
<protein>
    <submittedName>
        <fullName evidence="3">Serine hydrolase domain-containing protein</fullName>
        <ecNumber evidence="3">3.-.-.-</ecNumber>
    </submittedName>
</protein>
<dbReference type="RefSeq" id="WP_368392274.1">
    <property type="nucleotide sequence ID" value="NZ_JBFRYC010000007.1"/>
</dbReference>
<comment type="caution">
    <text evidence="3">The sequence shown here is derived from an EMBL/GenBank/DDBJ whole genome shotgun (WGS) entry which is preliminary data.</text>
</comment>
<dbReference type="EC" id="3.-.-.-" evidence="3"/>
<keyword evidence="3" id="KW-0378">Hydrolase</keyword>
<dbReference type="SUPFAM" id="SSF56601">
    <property type="entry name" value="beta-lactamase/transpeptidase-like"/>
    <property type="match status" value="1"/>
</dbReference>
<keyword evidence="4" id="KW-1185">Reference proteome</keyword>
<dbReference type="InterPro" id="IPR001466">
    <property type="entry name" value="Beta-lactam-related"/>
</dbReference>
<evidence type="ECO:0000313" key="3">
    <source>
        <dbReference type="EMBL" id="MEX1662523.1"/>
    </source>
</evidence>
<dbReference type="GO" id="GO:0016787">
    <property type="term" value="F:hydrolase activity"/>
    <property type="evidence" value="ECO:0007669"/>
    <property type="project" value="UniProtKB-KW"/>
</dbReference>
<dbReference type="InterPro" id="IPR012338">
    <property type="entry name" value="Beta-lactam/transpept-like"/>
</dbReference>
<dbReference type="PANTHER" id="PTHR43283">
    <property type="entry name" value="BETA-LACTAMASE-RELATED"/>
    <property type="match status" value="1"/>
</dbReference>
<evidence type="ECO:0000313" key="4">
    <source>
        <dbReference type="Proteomes" id="UP001557465"/>
    </source>
</evidence>
<proteinExistence type="predicted"/>
<organism evidence="3 4">
    <name type="scientific">Thioclava arctica</name>
    <dbReference type="NCBI Taxonomy" id="3238301"/>
    <lineage>
        <taxon>Bacteria</taxon>
        <taxon>Pseudomonadati</taxon>
        <taxon>Pseudomonadota</taxon>
        <taxon>Alphaproteobacteria</taxon>
        <taxon>Rhodobacterales</taxon>
        <taxon>Paracoccaceae</taxon>
        <taxon>Thioclava</taxon>
    </lineage>
</organism>
<dbReference type="Proteomes" id="UP001557465">
    <property type="component" value="Unassembled WGS sequence"/>
</dbReference>